<organism evidence="1 2">
    <name type="scientific">Bradyrhizobium lablabi</name>
    <dbReference type="NCBI Taxonomy" id="722472"/>
    <lineage>
        <taxon>Bacteria</taxon>
        <taxon>Pseudomonadati</taxon>
        <taxon>Pseudomonadota</taxon>
        <taxon>Alphaproteobacteria</taxon>
        <taxon>Hyphomicrobiales</taxon>
        <taxon>Nitrobacteraceae</taxon>
        <taxon>Bradyrhizobium</taxon>
    </lineage>
</organism>
<evidence type="ECO:0000313" key="2">
    <source>
        <dbReference type="Proteomes" id="UP000183208"/>
    </source>
</evidence>
<dbReference type="OrthoDB" id="9795498at2"/>
<dbReference type="SUPFAM" id="SSF53335">
    <property type="entry name" value="S-adenosyl-L-methionine-dependent methyltransferases"/>
    <property type="match status" value="1"/>
</dbReference>
<dbReference type="Gene3D" id="3.40.50.150">
    <property type="entry name" value="Vaccinia Virus protein VP39"/>
    <property type="match status" value="1"/>
</dbReference>
<dbReference type="GO" id="GO:0032259">
    <property type="term" value="P:methylation"/>
    <property type="evidence" value="ECO:0007669"/>
    <property type="project" value="UniProtKB-KW"/>
</dbReference>
<reference evidence="1 2" key="1">
    <citation type="submission" date="2016-10" db="EMBL/GenBank/DDBJ databases">
        <authorList>
            <person name="de Groot N.N."/>
        </authorList>
    </citation>
    <scope>NUCLEOTIDE SEQUENCE [LARGE SCALE GENOMIC DNA]</scope>
    <source>
        <strain evidence="1 2">GAS522</strain>
    </source>
</reference>
<dbReference type="Pfam" id="PF13578">
    <property type="entry name" value="Methyltransf_24"/>
    <property type="match status" value="1"/>
</dbReference>
<dbReference type="EMBL" id="FNTI01000001">
    <property type="protein sequence ID" value="SEC22239.1"/>
    <property type="molecule type" value="Genomic_DNA"/>
</dbReference>
<protein>
    <submittedName>
        <fullName evidence="1">Predicted O-methyltransferase YrrM</fullName>
    </submittedName>
</protein>
<keyword evidence="1" id="KW-0489">Methyltransferase</keyword>
<dbReference type="RefSeq" id="WP_074816126.1">
    <property type="nucleotide sequence ID" value="NZ_FNTI01000001.1"/>
</dbReference>
<evidence type="ECO:0000313" key="1">
    <source>
        <dbReference type="EMBL" id="SEC22239.1"/>
    </source>
</evidence>
<dbReference type="AlphaFoldDB" id="A0A1H4QRD9"/>
<dbReference type="Proteomes" id="UP000183208">
    <property type="component" value="Unassembled WGS sequence"/>
</dbReference>
<keyword evidence="1" id="KW-0808">Transferase</keyword>
<gene>
    <name evidence="1" type="ORF">SAMN05444171_0921</name>
</gene>
<name>A0A1H4QRD9_9BRAD</name>
<sequence length="395" mass="44531">MASNTRKMSAFIRRAEGAILRRMIKLARRVAGPAIQRILIEERQTPQQLAGSPVVRSGDSETLQRIAKVLVANSGNGKPDMSTEAVSLELARLIAPKLAAMPGNPGHGIFYPHGLHLLPKHFYLPIPDDGDQLDTFWTTPSKMVGVEMNSASQLMLIKDVLPRHLAEFRKRFPITEAKAKGEFYLLNGSYMAVDAHVYYSLIREIKPKRIVEIGTGYSTILACQAGRLNKEQYGRSPVITAIDPYPWEVFKDGLAGLNEVVPKKVQDVPLDVFTSLEAGDILFIDSTHALRSGSDVQYEFLEILPRLAPGVLVHVHDVSLPLPYPKVYYDTQTYWNEQYLLQAFLAHNSRFEVVWAGNYMLINHPDVVLETFPEFRLMKDKWTSSEPTAFWIRSK</sequence>
<proteinExistence type="predicted"/>
<accession>A0A1H4QRD9</accession>
<dbReference type="InterPro" id="IPR029063">
    <property type="entry name" value="SAM-dependent_MTases_sf"/>
</dbReference>
<dbReference type="GO" id="GO:0008168">
    <property type="term" value="F:methyltransferase activity"/>
    <property type="evidence" value="ECO:0007669"/>
    <property type="project" value="UniProtKB-KW"/>
</dbReference>